<dbReference type="Pfam" id="PF02913">
    <property type="entry name" value="FAD-oxidase_C"/>
    <property type="match status" value="1"/>
</dbReference>
<dbReference type="InterPro" id="IPR016166">
    <property type="entry name" value="FAD-bd_PCMH"/>
</dbReference>
<sequence>MKREAVLRELREVFGPRGVLWEAHHLLLYEYDASIDKGRPDFVVFPTSTEQVVAAVRIANRYGLPIVVRGAGTGLSGGAVADQGGLMIVTTRMRRILEIDPVNLRAVVQPGVVNLAVSQAAAAYGLYYAPDPSSQKACTIGGNIAENSGGPHCLAYGVTTHHVLGLEVVLPDGEVIEVGGAALDWPGYDLIGLIVGSEGTLGIVTKAILRLLPQPEAVVTLLAVFDTVDQASEAVSAIIADGTIPGAIEMMDRTAIQAVESAKRCGYPTDAGAVLLIDVEGLTEGLEDLAHHIARICEHYDAREVRVATDPVERERLWSGRKGAFGAMGRLAPSYYVQDGVVPRDQLPRVLRRIQEIGQRYGLVIANVFHAGDGNLHPLILFDERDPEQTRRVLEAGAEILRACVEAGGSLTGEHGIGLEKRDLMPLLFSPADLEAMARIKAAFNPDNRLNPCKMFPSTKMCLETWSRRRARMAEPIRYRAGPPEMPPEEELWI</sequence>
<evidence type="ECO:0000259" key="5">
    <source>
        <dbReference type="PROSITE" id="PS51387"/>
    </source>
</evidence>
<dbReference type="GO" id="GO:0071949">
    <property type="term" value="F:FAD binding"/>
    <property type="evidence" value="ECO:0007669"/>
    <property type="project" value="InterPro"/>
</dbReference>
<dbReference type="Pfam" id="PF01565">
    <property type="entry name" value="FAD_binding_4"/>
    <property type="match status" value="1"/>
</dbReference>
<dbReference type="AlphaFoldDB" id="A0A212RM28"/>
<name>A0A212RM28_9CHLR</name>
<dbReference type="Gene3D" id="3.30.465.10">
    <property type="match status" value="1"/>
</dbReference>
<keyword evidence="3" id="KW-0274">FAD</keyword>
<dbReference type="InterPro" id="IPR016164">
    <property type="entry name" value="FAD-linked_Oxase-like_C"/>
</dbReference>
<evidence type="ECO:0000313" key="7">
    <source>
        <dbReference type="Proteomes" id="UP000197025"/>
    </source>
</evidence>
<organism evidence="6 7">
    <name type="scientific">Thermoflexus hugenholtzii JAD2</name>
    <dbReference type="NCBI Taxonomy" id="877466"/>
    <lineage>
        <taxon>Bacteria</taxon>
        <taxon>Bacillati</taxon>
        <taxon>Chloroflexota</taxon>
        <taxon>Thermoflexia</taxon>
        <taxon>Thermoflexales</taxon>
        <taxon>Thermoflexaceae</taxon>
        <taxon>Thermoflexus</taxon>
    </lineage>
</organism>
<dbReference type="Gene3D" id="1.10.45.10">
    <property type="entry name" value="Vanillyl-alcohol Oxidase, Chain A, domain 4"/>
    <property type="match status" value="1"/>
</dbReference>
<evidence type="ECO:0000256" key="1">
    <source>
        <dbReference type="ARBA" id="ARBA00001974"/>
    </source>
</evidence>
<feature type="domain" description="FAD-binding PCMH-type" evidence="5">
    <location>
        <begin position="36"/>
        <end position="214"/>
    </location>
</feature>
<dbReference type="InterPro" id="IPR016169">
    <property type="entry name" value="FAD-bd_PCMH_sub2"/>
</dbReference>
<gene>
    <name evidence="6" type="ORF">SAMN02746019_00019280</name>
</gene>
<protein>
    <submittedName>
        <fullName evidence="6">Glycolate oxidase</fullName>
    </submittedName>
</protein>
<keyword evidence="2" id="KW-0285">Flavoprotein</keyword>
<keyword evidence="7" id="KW-1185">Reference proteome</keyword>
<dbReference type="InterPro" id="IPR036318">
    <property type="entry name" value="FAD-bd_PCMH-like_sf"/>
</dbReference>
<dbReference type="InParanoid" id="A0A212RM28"/>
<evidence type="ECO:0000256" key="2">
    <source>
        <dbReference type="ARBA" id="ARBA00022630"/>
    </source>
</evidence>
<proteinExistence type="predicted"/>
<evidence type="ECO:0000313" key="6">
    <source>
        <dbReference type="EMBL" id="SNB73571.1"/>
    </source>
</evidence>
<comment type="cofactor">
    <cofactor evidence="1">
        <name>FAD</name>
        <dbReference type="ChEBI" id="CHEBI:57692"/>
    </cofactor>
</comment>
<dbReference type="PANTHER" id="PTHR42934:SF1">
    <property type="entry name" value="GLYCOLATE OXIDASE SUBUNIT GLCD"/>
    <property type="match status" value="1"/>
</dbReference>
<dbReference type="InterPro" id="IPR016171">
    <property type="entry name" value="Vanillyl_alc_oxidase_C-sub2"/>
</dbReference>
<dbReference type="Proteomes" id="UP000197025">
    <property type="component" value="Unassembled WGS sequence"/>
</dbReference>
<accession>A0A212RM28</accession>
<evidence type="ECO:0000256" key="4">
    <source>
        <dbReference type="ARBA" id="ARBA00023002"/>
    </source>
</evidence>
<keyword evidence="4" id="KW-0560">Oxidoreductase</keyword>
<dbReference type="Gene3D" id="3.30.70.2740">
    <property type="match status" value="1"/>
</dbReference>
<dbReference type="GO" id="GO:0016491">
    <property type="term" value="F:oxidoreductase activity"/>
    <property type="evidence" value="ECO:0007669"/>
    <property type="project" value="UniProtKB-KW"/>
</dbReference>
<dbReference type="InterPro" id="IPR051914">
    <property type="entry name" value="FAD-linked_OxidoTrans_Type4"/>
</dbReference>
<dbReference type="InterPro" id="IPR004113">
    <property type="entry name" value="FAD-bd_oxidored_4_C"/>
</dbReference>
<dbReference type="PANTHER" id="PTHR42934">
    <property type="entry name" value="GLYCOLATE OXIDASE SUBUNIT GLCD"/>
    <property type="match status" value="1"/>
</dbReference>
<evidence type="ECO:0000256" key="3">
    <source>
        <dbReference type="ARBA" id="ARBA00022827"/>
    </source>
</evidence>
<dbReference type="SUPFAM" id="SSF55103">
    <property type="entry name" value="FAD-linked oxidases, C-terminal domain"/>
    <property type="match status" value="1"/>
</dbReference>
<dbReference type="SUPFAM" id="SSF56176">
    <property type="entry name" value="FAD-binding/transporter-associated domain-like"/>
    <property type="match status" value="1"/>
</dbReference>
<reference evidence="7" key="1">
    <citation type="submission" date="2017-06" db="EMBL/GenBank/DDBJ databases">
        <authorList>
            <person name="Varghese N."/>
            <person name="Submissions S."/>
        </authorList>
    </citation>
    <scope>NUCLEOTIDE SEQUENCE [LARGE SCALE GENOMIC DNA]</scope>
    <source>
        <strain evidence="7">JAD2</strain>
    </source>
</reference>
<dbReference type="InterPro" id="IPR006094">
    <property type="entry name" value="Oxid_FAD_bind_N"/>
</dbReference>
<dbReference type="EMBL" id="FYEK01000071">
    <property type="protein sequence ID" value="SNB73571.1"/>
    <property type="molecule type" value="Genomic_DNA"/>
</dbReference>
<dbReference type="RefSeq" id="WP_088572181.1">
    <property type="nucleotide sequence ID" value="NZ_FYEK01000071.1"/>
</dbReference>
<dbReference type="OrthoDB" id="9767256at2"/>
<dbReference type="PROSITE" id="PS51387">
    <property type="entry name" value="FAD_PCMH"/>
    <property type="match status" value="1"/>
</dbReference>